<gene>
    <name evidence="1" type="ORF">VP1G_11042</name>
</gene>
<evidence type="ECO:0000313" key="1">
    <source>
        <dbReference type="EMBL" id="KUI58366.1"/>
    </source>
</evidence>
<evidence type="ECO:0000313" key="2">
    <source>
        <dbReference type="Proteomes" id="UP000078576"/>
    </source>
</evidence>
<accession>A0A194V3E6</accession>
<dbReference type="EMBL" id="KN714712">
    <property type="protein sequence ID" value="KUI58366.1"/>
    <property type="molecule type" value="Genomic_DNA"/>
</dbReference>
<dbReference type="AlphaFoldDB" id="A0A194V3E6"/>
<organism evidence="1 2">
    <name type="scientific">Cytospora mali</name>
    <name type="common">Apple Valsa canker fungus</name>
    <name type="synonym">Valsa mali</name>
    <dbReference type="NCBI Taxonomy" id="578113"/>
    <lineage>
        <taxon>Eukaryota</taxon>
        <taxon>Fungi</taxon>
        <taxon>Dikarya</taxon>
        <taxon>Ascomycota</taxon>
        <taxon>Pezizomycotina</taxon>
        <taxon>Sordariomycetes</taxon>
        <taxon>Sordariomycetidae</taxon>
        <taxon>Diaporthales</taxon>
        <taxon>Cytosporaceae</taxon>
        <taxon>Cytospora</taxon>
    </lineage>
</organism>
<proteinExistence type="predicted"/>
<sequence>MASALPGRLQGNIDQQAHQNRGYFINDGALEAGYGIESDDKITLVAFYWDFVPSSLQ</sequence>
<dbReference type="Proteomes" id="UP000078576">
    <property type="component" value="Unassembled WGS sequence"/>
</dbReference>
<reference evidence="2" key="1">
    <citation type="submission" date="2014-12" db="EMBL/GenBank/DDBJ databases">
        <title>Genome Sequence of Valsa Canker Pathogens Uncovers a Specific Adaption of Colonization on Woody Bark.</title>
        <authorList>
            <person name="Yin Z."/>
            <person name="Liu H."/>
            <person name="Gao X."/>
            <person name="Li Z."/>
            <person name="Song N."/>
            <person name="Ke X."/>
            <person name="Dai Q."/>
            <person name="Wu Y."/>
            <person name="Sun Y."/>
            <person name="Xu J.-R."/>
            <person name="Kang Z.K."/>
            <person name="Wang L."/>
            <person name="Huang L."/>
        </authorList>
    </citation>
    <scope>NUCLEOTIDE SEQUENCE [LARGE SCALE GENOMIC DNA]</scope>
    <source>
        <strain evidence="2">SXYL134</strain>
    </source>
</reference>
<protein>
    <submittedName>
        <fullName evidence="1">Uncharacterized protein</fullName>
    </submittedName>
</protein>
<keyword evidence="2" id="KW-1185">Reference proteome</keyword>
<name>A0A194V3E6_CYTMA</name>